<name>A0AA90SMP2_9GAMM</name>
<protein>
    <submittedName>
        <fullName evidence="2">Uncharacterized protein</fullName>
    </submittedName>
</protein>
<proteinExistence type="predicted"/>
<feature type="compositionally biased region" description="Basic and acidic residues" evidence="1">
    <location>
        <begin position="20"/>
        <end position="37"/>
    </location>
</feature>
<evidence type="ECO:0000256" key="1">
    <source>
        <dbReference type="SAM" id="MobiDB-lite"/>
    </source>
</evidence>
<evidence type="ECO:0000313" key="2">
    <source>
        <dbReference type="EMBL" id="MDP0589051.1"/>
    </source>
</evidence>
<keyword evidence="3" id="KW-1185">Reference proteome</keyword>
<reference evidence="2 3" key="1">
    <citation type="journal article" date="2023" name="bioRxiv">
        <title>An intranuclear bacterial parasite of deep-sea mussels expresses apoptosis inhibitors acquired from its host.</title>
        <authorList>
            <person name="Gonzalez Porras M.A."/>
            <person name="Assie A."/>
            <person name="Tietjen M."/>
            <person name="Violette M."/>
            <person name="Kleiner M."/>
            <person name="Gruber-Vodicka H."/>
            <person name="Dubilier N."/>
            <person name="Leisch N."/>
        </authorList>
    </citation>
    <scope>NUCLEOTIDE SEQUENCE [LARGE SCALE GENOMIC DNA]</scope>
    <source>
        <strain evidence="2">IAP13</strain>
    </source>
</reference>
<feature type="region of interest" description="Disordered" evidence="1">
    <location>
        <begin position="1"/>
        <end position="46"/>
    </location>
</feature>
<accession>A0AA90SMP2</accession>
<dbReference type="AlphaFoldDB" id="A0AA90SMP2"/>
<comment type="caution">
    <text evidence="2">The sequence shown here is derived from an EMBL/GenBank/DDBJ whole genome shotgun (WGS) entry which is preliminary data.</text>
</comment>
<evidence type="ECO:0000313" key="3">
    <source>
        <dbReference type="Proteomes" id="UP001178148"/>
    </source>
</evidence>
<organism evidence="2 3">
    <name type="scientific">Candidatus Endonucleibacter bathymodioli</name>
    <dbReference type="NCBI Taxonomy" id="539814"/>
    <lineage>
        <taxon>Bacteria</taxon>
        <taxon>Pseudomonadati</taxon>
        <taxon>Pseudomonadota</taxon>
        <taxon>Gammaproteobacteria</taxon>
        <taxon>Oceanospirillales</taxon>
        <taxon>Endozoicomonadaceae</taxon>
        <taxon>Candidatus Endonucleibacter</taxon>
    </lineage>
</organism>
<dbReference type="EMBL" id="JASXSV010000009">
    <property type="protein sequence ID" value="MDP0589051.1"/>
    <property type="molecule type" value="Genomic_DNA"/>
</dbReference>
<dbReference type="Proteomes" id="UP001178148">
    <property type="component" value="Unassembled WGS sequence"/>
</dbReference>
<sequence>MSTPKIPDSTPHTSGSFPEIKPKPEKSISGSHIKDTIRQTPGKQLSNTVVTTSLKNRSSTLQRPHCYLKPDNLEQPLTTMELLEPTLALAKRCQSLYDDPTAHRIRVNTDAIEAFKQGSSGASEEKCKHAITCIKRELEKVPFPSVPEDCMQRDGLSSRFYKRFSQAFSQFIQYIKNKKSKIFSHLSKTKQTESTNTLANDDKISQYKTACTDCGNRLQKLITQKDSMLHHSSPDKISDNKRAIADEASRLQWLKAEIMKSIPLTEQMTSDLPCKIKKTKNENKNQDKLSDMNHSGPEVAFYLGICGFQTILATLLLQLDAFPTNVGRADVINALTLAPNLKEKKRFMLGERDKSGEPILNSDLLRVVATRMEGFEKFLDEQDAVKFKQLTRGNDSLVGGFEFLEHATTLSKIPSDFIYTPEVIQQMKVHLLEVSGLIEDVNNKYSTALEFR</sequence>
<gene>
    <name evidence="2" type="ORF">QS748_07585</name>
</gene>